<gene>
    <name evidence="2" type="ORF">B0T46_05930</name>
</gene>
<proteinExistence type="predicted"/>
<dbReference type="EMBL" id="MUMY01000003">
    <property type="protein sequence ID" value="ONM49911.1"/>
    <property type="molecule type" value="Genomic_DNA"/>
</dbReference>
<accession>A0A1W0BI55</accession>
<keyword evidence="3" id="KW-1185">Reference proteome</keyword>
<feature type="compositionally biased region" description="Polar residues" evidence="1">
    <location>
        <begin position="40"/>
        <end position="52"/>
    </location>
</feature>
<evidence type="ECO:0000313" key="2">
    <source>
        <dbReference type="EMBL" id="ONM49911.1"/>
    </source>
</evidence>
<comment type="caution">
    <text evidence="2">The sequence shown here is derived from an EMBL/GenBank/DDBJ whole genome shotgun (WGS) entry which is preliminary data.</text>
</comment>
<evidence type="ECO:0000256" key="1">
    <source>
        <dbReference type="SAM" id="MobiDB-lite"/>
    </source>
</evidence>
<dbReference type="AlphaFoldDB" id="A0A1W0BI55"/>
<feature type="region of interest" description="Disordered" evidence="1">
    <location>
        <begin position="28"/>
        <end position="57"/>
    </location>
</feature>
<evidence type="ECO:0000313" key="3">
    <source>
        <dbReference type="Proteomes" id="UP000188836"/>
    </source>
</evidence>
<name>A0A1W0BI55_9NOCA</name>
<sequence>MTTRSPATMHTSRRLKLRTFGRPIINRVGAATSSRSATTPTELTTGNNSAPNAASIWNEAPLNTTAVRAV</sequence>
<organism evidence="2 3">
    <name type="scientific">Nocardia donostiensis</name>
    <dbReference type="NCBI Taxonomy" id="1538463"/>
    <lineage>
        <taxon>Bacteria</taxon>
        <taxon>Bacillati</taxon>
        <taxon>Actinomycetota</taxon>
        <taxon>Actinomycetes</taxon>
        <taxon>Mycobacteriales</taxon>
        <taxon>Nocardiaceae</taxon>
        <taxon>Nocardia</taxon>
    </lineage>
</organism>
<reference evidence="2 3" key="1">
    <citation type="journal article" date="2016" name="Antonie Van Leeuwenhoek">
        <title>Nocardia donostiensis sp. nov., isolated from human respiratory specimens.</title>
        <authorList>
            <person name="Ercibengoa M."/>
            <person name="Bell M."/>
            <person name="Marimon J.M."/>
            <person name="Humrighouse B."/>
            <person name="Klenk H.P."/>
            <person name="Potter G."/>
            <person name="Perez-Trallero E."/>
        </authorList>
    </citation>
    <scope>NUCLEOTIDE SEQUENCE [LARGE SCALE GENOMIC DNA]</scope>
    <source>
        <strain evidence="2 3">X1655</strain>
    </source>
</reference>
<feature type="compositionally biased region" description="Low complexity" evidence="1">
    <location>
        <begin position="30"/>
        <end position="39"/>
    </location>
</feature>
<dbReference type="Proteomes" id="UP000188836">
    <property type="component" value="Unassembled WGS sequence"/>
</dbReference>
<protein>
    <submittedName>
        <fullName evidence="2">Uncharacterized protein</fullName>
    </submittedName>
</protein>